<dbReference type="InterPro" id="IPR011992">
    <property type="entry name" value="EF-hand-dom_pair"/>
</dbReference>
<dbReference type="InterPro" id="IPR018247">
    <property type="entry name" value="EF_Hand_1_Ca_BS"/>
</dbReference>
<accession>A0A9P8C4Y7</accession>
<dbReference type="PROSITE" id="PS01357">
    <property type="entry name" value="ZF_ZZ_1"/>
    <property type="match status" value="1"/>
</dbReference>
<feature type="compositionally biased region" description="Polar residues" evidence="6">
    <location>
        <begin position="652"/>
        <end position="661"/>
    </location>
</feature>
<protein>
    <submittedName>
        <fullName evidence="10">Uncharacterized protein</fullName>
    </submittedName>
</protein>
<dbReference type="SMART" id="SM00291">
    <property type="entry name" value="ZnF_ZZ"/>
    <property type="match status" value="1"/>
</dbReference>
<dbReference type="InterPro" id="IPR002048">
    <property type="entry name" value="EF_hand_dom"/>
</dbReference>
<feature type="region of interest" description="Disordered" evidence="6">
    <location>
        <begin position="382"/>
        <end position="405"/>
    </location>
</feature>
<dbReference type="SUPFAM" id="SSF57850">
    <property type="entry name" value="RING/U-box"/>
    <property type="match status" value="1"/>
</dbReference>
<organism evidence="10 11">
    <name type="scientific">Amylocarpus encephaloides</name>
    <dbReference type="NCBI Taxonomy" id="45428"/>
    <lineage>
        <taxon>Eukaryota</taxon>
        <taxon>Fungi</taxon>
        <taxon>Dikarya</taxon>
        <taxon>Ascomycota</taxon>
        <taxon>Pezizomycotina</taxon>
        <taxon>Leotiomycetes</taxon>
        <taxon>Helotiales</taxon>
        <taxon>Helotiales incertae sedis</taxon>
        <taxon>Amylocarpus</taxon>
    </lineage>
</organism>
<feature type="transmembrane region" description="Helical" evidence="7">
    <location>
        <begin position="12"/>
        <end position="35"/>
    </location>
</feature>
<dbReference type="Gene3D" id="1.10.238.10">
    <property type="entry name" value="EF-hand"/>
    <property type="match status" value="1"/>
</dbReference>
<feature type="compositionally biased region" description="Low complexity" evidence="6">
    <location>
        <begin position="889"/>
        <end position="901"/>
    </location>
</feature>
<feature type="compositionally biased region" description="Basic and acidic residues" evidence="6">
    <location>
        <begin position="390"/>
        <end position="401"/>
    </location>
</feature>
<feature type="region of interest" description="Disordered" evidence="6">
    <location>
        <begin position="871"/>
        <end position="945"/>
    </location>
</feature>
<evidence type="ECO:0000256" key="4">
    <source>
        <dbReference type="ARBA" id="ARBA00022837"/>
    </source>
</evidence>
<comment type="caution">
    <text evidence="10">The sequence shown here is derived from an EMBL/GenBank/DDBJ whole genome shotgun (WGS) entry which is preliminary data.</text>
</comment>
<evidence type="ECO:0000313" key="10">
    <source>
        <dbReference type="EMBL" id="KAG9234014.1"/>
    </source>
</evidence>
<keyword evidence="7" id="KW-1133">Transmembrane helix</keyword>
<keyword evidence="11" id="KW-1185">Reference proteome</keyword>
<evidence type="ECO:0000259" key="8">
    <source>
        <dbReference type="PROSITE" id="PS50135"/>
    </source>
</evidence>
<dbReference type="CDD" id="cd02340">
    <property type="entry name" value="ZZ_NBR1_like"/>
    <property type="match status" value="1"/>
</dbReference>
<keyword evidence="3" id="KW-0862">Zinc</keyword>
<dbReference type="Proteomes" id="UP000824998">
    <property type="component" value="Unassembled WGS sequence"/>
</dbReference>
<dbReference type="OrthoDB" id="2122982at2759"/>
<dbReference type="PANTHER" id="PTHR15090">
    <property type="entry name" value="SEQUESTOSOME 1-RELATED"/>
    <property type="match status" value="1"/>
</dbReference>
<dbReference type="PROSITE" id="PS00018">
    <property type="entry name" value="EF_HAND_1"/>
    <property type="match status" value="1"/>
</dbReference>
<evidence type="ECO:0000256" key="2">
    <source>
        <dbReference type="ARBA" id="ARBA00022771"/>
    </source>
</evidence>
<name>A0A9P8C4Y7_9HELO</name>
<gene>
    <name evidence="10" type="ORF">BJ875DRAFT_543276</name>
</gene>
<keyword evidence="7" id="KW-0812">Transmembrane</keyword>
<feature type="compositionally biased region" description="Polar residues" evidence="6">
    <location>
        <begin position="921"/>
        <end position="938"/>
    </location>
</feature>
<keyword evidence="2 5" id="KW-0863">Zinc-finger</keyword>
<keyword evidence="1" id="KW-0479">Metal-binding</keyword>
<dbReference type="InterPro" id="IPR052260">
    <property type="entry name" value="Autophagy_Rcpt_SigReg"/>
</dbReference>
<dbReference type="EMBL" id="MU251478">
    <property type="protein sequence ID" value="KAG9234014.1"/>
    <property type="molecule type" value="Genomic_DNA"/>
</dbReference>
<evidence type="ECO:0000256" key="1">
    <source>
        <dbReference type="ARBA" id="ARBA00022723"/>
    </source>
</evidence>
<feature type="domain" description="ZZ-type" evidence="8">
    <location>
        <begin position="142"/>
        <end position="194"/>
    </location>
</feature>
<feature type="compositionally biased region" description="Basic and acidic residues" evidence="6">
    <location>
        <begin position="447"/>
        <end position="462"/>
    </location>
</feature>
<feature type="compositionally biased region" description="Polar residues" evidence="6">
    <location>
        <begin position="45"/>
        <end position="56"/>
    </location>
</feature>
<feature type="region of interest" description="Disordered" evidence="6">
    <location>
        <begin position="444"/>
        <end position="465"/>
    </location>
</feature>
<dbReference type="InterPro" id="IPR000433">
    <property type="entry name" value="Znf_ZZ"/>
</dbReference>
<feature type="region of interest" description="Disordered" evidence="6">
    <location>
        <begin position="41"/>
        <end position="82"/>
    </location>
</feature>
<evidence type="ECO:0000259" key="9">
    <source>
        <dbReference type="PROSITE" id="PS50222"/>
    </source>
</evidence>
<dbReference type="SUPFAM" id="SSF47473">
    <property type="entry name" value="EF-hand"/>
    <property type="match status" value="1"/>
</dbReference>
<feature type="compositionally biased region" description="Low complexity" evidence="6">
    <location>
        <begin position="623"/>
        <end position="637"/>
    </location>
</feature>
<sequence length="1006" mass="113727">MSASSTVSSSALSRSTTAILFFTTVIAAYATYLVYTSSDAEDETNPLSSAGLQRSNAVHRRRRRNQENENDPPSVFVDDEPENLEGRLVPLADGETIVDEHGFGEEHNVESLPPTYQRSGQNIVQLLFRVSEDATRRNAYVHRGCACNSCGTVPIRGIRYRCSNCADYDLCEGCESQGLHIKTHIFYKIRVPGPSFGPKNIQPVWYAGDPDSVTRVLSKETTTKLSRETGFERPELDAYWEQWTFMASTDWRDDPDKINLAMDRKTFERCLVPFGEYRHTSPSLIFDRMFAFYDTNKDDLIGFPEFLHGIGYRKKKDKWARIFEGYDIDGDGYVERRDFLRIFRSYYVLYRQMHKDMLEGMEEQHMSCVDAHRLVTSRQPLSSAFGQDGRYPRAPDPRTGEGKSVQVNGELEITDGRGVVSESRSDTGNREDIFRQNIMTLSRYHQLSREQGRQDPGPRNRSDGGYWETIFNPPQTEAQLSSVARNMRRLREQAHHVLQGRINASLHSLEAVFDDDGESDSDMEDDPAGPVDPALAWIPSYVTVTDEDAEAVDGPGTRVADVQPASQHMVIAHAAYRERAQREIYDRWKRRQFYTDEEEGAIPPTEWKEEDDVLVHTTVTGESSKSQSRPSFHSRSSSKVRFAEDMDDLDTRSNPSTSSRNVPERWGGMEIPDAERDAGKEILYQVTQQAFNELLDPLFKEKEDLAVRAAETVDKRDKFKPMFSTPQFEQWALARETEETRKKTSTQSTTTREGSRPAFPSLHEVEVEEVRQRPLRELLESTGYQIGPQGRVEDPSSDSIFPSSIALEQAGWTAPEELGSGHIGEDFLPLIARERVEASLPSPIHLPISENHATTPADAPPVAEACLVTDTEDPLTPTSSGSEPHPDTPSDTTSSSYHDPTLPQFRPNGPRFSRFAEDLSESPSPSGRCSPIPASTTKQFDEDSRPPKDVLYHLWKCDKACREAKEKGGWGRLSFREFENLINSQARVGKAKQMEYLGSWIDLCIP</sequence>
<dbReference type="GO" id="GO:0008270">
    <property type="term" value="F:zinc ion binding"/>
    <property type="evidence" value="ECO:0007669"/>
    <property type="project" value="UniProtKB-KW"/>
</dbReference>
<feature type="domain" description="EF-hand" evidence="9">
    <location>
        <begin position="314"/>
        <end position="349"/>
    </location>
</feature>
<dbReference type="CDD" id="cd00051">
    <property type="entry name" value="EFh"/>
    <property type="match status" value="1"/>
</dbReference>
<evidence type="ECO:0000313" key="11">
    <source>
        <dbReference type="Proteomes" id="UP000824998"/>
    </source>
</evidence>
<dbReference type="Pfam" id="PF00569">
    <property type="entry name" value="ZZ"/>
    <property type="match status" value="1"/>
</dbReference>
<keyword evidence="4" id="KW-0106">Calcium</keyword>
<evidence type="ECO:0000256" key="5">
    <source>
        <dbReference type="PROSITE-ProRule" id="PRU00228"/>
    </source>
</evidence>
<dbReference type="PROSITE" id="PS50135">
    <property type="entry name" value="ZF_ZZ_2"/>
    <property type="match status" value="1"/>
</dbReference>
<dbReference type="AlphaFoldDB" id="A0A9P8C4Y7"/>
<feature type="region of interest" description="Disordered" evidence="6">
    <location>
        <begin position="736"/>
        <end position="758"/>
    </location>
</feature>
<dbReference type="PROSITE" id="PS50222">
    <property type="entry name" value="EF_HAND_2"/>
    <property type="match status" value="1"/>
</dbReference>
<evidence type="ECO:0000256" key="6">
    <source>
        <dbReference type="SAM" id="MobiDB-lite"/>
    </source>
</evidence>
<reference evidence="10" key="1">
    <citation type="journal article" date="2021" name="IMA Fungus">
        <title>Genomic characterization of three marine fungi, including Emericellopsis atlantica sp. nov. with signatures of a generalist lifestyle and marine biomass degradation.</title>
        <authorList>
            <person name="Hagestad O.C."/>
            <person name="Hou L."/>
            <person name="Andersen J.H."/>
            <person name="Hansen E.H."/>
            <person name="Altermark B."/>
            <person name="Li C."/>
            <person name="Kuhnert E."/>
            <person name="Cox R.J."/>
            <person name="Crous P.W."/>
            <person name="Spatafora J.W."/>
            <person name="Lail K."/>
            <person name="Amirebrahimi M."/>
            <person name="Lipzen A."/>
            <person name="Pangilinan J."/>
            <person name="Andreopoulos W."/>
            <person name="Hayes R.D."/>
            <person name="Ng V."/>
            <person name="Grigoriev I.V."/>
            <person name="Jackson S.A."/>
            <person name="Sutton T.D.S."/>
            <person name="Dobson A.D.W."/>
            <person name="Rama T."/>
        </authorList>
    </citation>
    <scope>NUCLEOTIDE SEQUENCE</scope>
    <source>
        <strain evidence="10">TRa018bII</strain>
    </source>
</reference>
<dbReference type="Gene3D" id="3.30.60.90">
    <property type="match status" value="1"/>
</dbReference>
<evidence type="ECO:0000256" key="7">
    <source>
        <dbReference type="SAM" id="Phobius"/>
    </source>
</evidence>
<keyword evidence="7" id="KW-0472">Membrane</keyword>
<dbReference type="InterPro" id="IPR043145">
    <property type="entry name" value="Znf_ZZ_sf"/>
</dbReference>
<dbReference type="SMART" id="SM00054">
    <property type="entry name" value="EFh"/>
    <property type="match status" value="2"/>
</dbReference>
<evidence type="ECO:0000256" key="3">
    <source>
        <dbReference type="ARBA" id="ARBA00022833"/>
    </source>
</evidence>
<feature type="region of interest" description="Disordered" evidence="6">
    <location>
        <begin position="619"/>
        <end position="669"/>
    </location>
</feature>
<proteinExistence type="predicted"/>
<dbReference type="GO" id="GO:0005509">
    <property type="term" value="F:calcium ion binding"/>
    <property type="evidence" value="ECO:0007669"/>
    <property type="project" value="InterPro"/>
</dbReference>